<dbReference type="Proteomes" id="UP001152795">
    <property type="component" value="Unassembled WGS sequence"/>
</dbReference>
<evidence type="ECO:0000256" key="3">
    <source>
        <dbReference type="ARBA" id="ARBA00022676"/>
    </source>
</evidence>
<keyword evidence="7" id="KW-0464">Manganese</keyword>
<evidence type="ECO:0000256" key="2">
    <source>
        <dbReference type="ARBA" id="ARBA00004922"/>
    </source>
</evidence>
<dbReference type="GO" id="GO:0004653">
    <property type="term" value="F:polypeptide N-acetylgalactosaminyltransferase activity"/>
    <property type="evidence" value="ECO:0007669"/>
    <property type="project" value="TreeGrafter"/>
</dbReference>
<dbReference type="AlphaFoldDB" id="A0A6S7K6A5"/>
<reference evidence="8" key="1">
    <citation type="submission" date="2020-04" db="EMBL/GenBank/DDBJ databases">
        <authorList>
            <person name="Alioto T."/>
            <person name="Alioto T."/>
            <person name="Gomez Garrido J."/>
        </authorList>
    </citation>
    <scope>NUCLEOTIDE SEQUENCE</scope>
    <source>
        <strain evidence="8">A484AB</strain>
    </source>
</reference>
<dbReference type="PANTHER" id="PTHR11675:SF68">
    <property type="entry name" value="N-ACETYLGALACTOSAMINYLTRANSFERASE 7"/>
    <property type="match status" value="1"/>
</dbReference>
<dbReference type="EMBL" id="CACRXK020012680">
    <property type="protein sequence ID" value="CAB4023783.1"/>
    <property type="molecule type" value="Genomic_DNA"/>
</dbReference>
<keyword evidence="9" id="KW-1185">Reference proteome</keyword>
<keyword evidence="6" id="KW-1015">Disulfide bond</keyword>
<sequence>MFKIWMCGGKMANIPCSRVGHVYRKNVPYSYPKPNAVVINFRRVAEVWMDDYKEWLYERRPELKEVKDYGDISDRIAIRKRLKCRSFKWYMQNVLNDTVRQNYEPLRGSGLIRNPITNLCLDTKGAKPGQQLGLSSCSSYSWTQNIHFSCCVKDLYPGTPDFSLVAQMRMRYQAVDHDGVTI</sequence>
<accession>A0A6S7K6A5</accession>
<keyword evidence="5" id="KW-0479">Metal-binding</keyword>
<evidence type="ECO:0000256" key="5">
    <source>
        <dbReference type="ARBA" id="ARBA00022723"/>
    </source>
</evidence>
<evidence type="ECO:0000256" key="6">
    <source>
        <dbReference type="ARBA" id="ARBA00023157"/>
    </source>
</evidence>
<dbReference type="InterPro" id="IPR035992">
    <property type="entry name" value="Ricin_B-like_lectins"/>
</dbReference>
<protein>
    <submittedName>
        <fullName evidence="8">Polypeptide N-acetylgalactosaminyltransferase-like 6</fullName>
    </submittedName>
</protein>
<comment type="pathway">
    <text evidence="2">Protein modification; protein glycosylation.</text>
</comment>
<dbReference type="SUPFAM" id="SSF50370">
    <property type="entry name" value="Ricin B-like lectins"/>
    <property type="match status" value="1"/>
</dbReference>
<dbReference type="GO" id="GO:0005794">
    <property type="term" value="C:Golgi apparatus"/>
    <property type="evidence" value="ECO:0007669"/>
    <property type="project" value="TreeGrafter"/>
</dbReference>
<evidence type="ECO:0000313" key="8">
    <source>
        <dbReference type="EMBL" id="CAB4023783.1"/>
    </source>
</evidence>
<dbReference type="GO" id="GO:0046872">
    <property type="term" value="F:metal ion binding"/>
    <property type="evidence" value="ECO:0007669"/>
    <property type="project" value="UniProtKB-KW"/>
</dbReference>
<dbReference type="InterPro" id="IPR029044">
    <property type="entry name" value="Nucleotide-diphossugar_trans"/>
</dbReference>
<name>A0A6S7K6A5_PARCT</name>
<dbReference type="SUPFAM" id="SSF53448">
    <property type="entry name" value="Nucleotide-diphospho-sugar transferases"/>
    <property type="match status" value="1"/>
</dbReference>
<evidence type="ECO:0000256" key="7">
    <source>
        <dbReference type="ARBA" id="ARBA00023211"/>
    </source>
</evidence>
<organism evidence="8 9">
    <name type="scientific">Paramuricea clavata</name>
    <name type="common">Red gorgonian</name>
    <name type="synonym">Violescent sea-whip</name>
    <dbReference type="NCBI Taxonomy" id="317549"/>
    <lineage>
        <taxon>Eukaryota</taxon>
        <taxon>Metazoa</taxon>
        <taxon>Cnidaria</taxon>
        <taxon>Anthozoa</taxon>
        <taxon>Octocorallia</taxon>
        <taxon>Malacalcyonacea</taxon>
        <taxon>Plexauridae</taxon>
        <taxon>Paramuricea</taxon>
    </lineage>
</organism>
<evidence type="ECO:0000256" key="4">
    <source>
        <dbReference type="ARBA" id="ARBA00022679"/>
    </source>
</evidence>
<gene>
    <name evidence="8" type="ORF">PACLA_8A044659</name>
</gene>
<dbReference type="OrthoDB" id="330637at2759"/>
<evidence type="ECO:0000313" key="9">
    <source>
        <dbReference type="Proteomes" id="UP001152795"/>
    </source>
</evidence>
<comment type="caution">
    <text evidence="8">The sequence shown here is derived from an EMBL/GenBank/DDBJ whole genome shotgun (WGS) entry which is preliminary data.</text>
</comment>
<evidence type="ECO:0000256" key="1">
    <source>
        <dbReference type="ARBA" id="ARBA00001936"/>
    </source>
</evidence>
<keyword evidence="3" id="KW-0328">Glycosyltransferase</keyword>
<dbReference type="PANTHER" id="PTHR11675">
    <property type="entry name" value="N-ACETYLGALACTOSAMINYLTRANSFERASE"/>
    <property type="match status" value="1"/>
</dbReference>
<dbReference type="GO" id="GO:0006493">
    <property type="term" value="P:protein O-linked glycosylation"/>
    <property type="evidence" value="ECO:0007669"/>
    <property type="project" value="TreeGrafter"/>
</dbReference>
<proteinExistence type="predicted"/>
<dbReference type="Gene3D" id="3.90.550.10">
    <property type="entry name" value="Spore Coat Polysaccharide Biosynthesis Protein SpsA, Chain A"/>
    <property type="match status" value="1"/>
</dbReference>
<keyword evidence="4" id="KW-0808">Transferase</keyword>
<comment type="cofactor">
    <cofactor evidence="1">
        <name>Mn(2+)</name>
        <dbReference type="ChEBI" id="CHEBI:29035"/>
    </cofactor>
</comment>